<evidence type="ECO:0000256" key="1">
    <source>
        <dbReference type="ARBA" id="ARBA00004236"/>
    </source>
</evidence>
<evidence type="ECO:0000256" key="14">
    <source>
        <dbReference type="SAM" id="MobiDB-lite"/>
    </source>
</evidence>
<organism evidence="16 17">
    <name type="scientific">Molossus molossus</name>
    <name type="common">Pallas' mastiff bat</name>
    <name type="synonym">Vespertilio molossus</name>
    <dbReference type="NCBI Taxonomy" id="27622"/>
    <lineage>
        <taxon>Eukaryota</taxon>
        <taxon>Metazoa</taxon>
        <taxon>Chordata</taxon>
        <taxon>Craniata</taxon>
        <taxon>Vertebrata</taxon>
        <taxon>Euteleostomi</taxon>
        <taxon>Mammalia</taxon>
        <taxon>Eutheria</taxon>
        <taxon>Laurasiatheria</taxon>
        <taxon>Chiroptera</taxon>
        <taxon>Yangochiroptera</taxon>
        <taxon>Molossidae</taxon>
        <taxon>Molossus</taxon>
    </lineage>
</organism>
<evidence type="ECO:0000256" key="7">
    <source>
        <dbReference type="ARBA" id="ARBA00022658"/>
    </source>
</evidence>
<evidence type="ECO:0000313" key="16">
    <source>
        <dbReference type="EMBL" id="KAF6438160.1"/>
    </source>
</evidence>
<evidence type="ECO:0000256" key="5">
    <source>
        <dbReference type="ARBA" id="ARBA00022475"/>
    </source>
</evidence>
<keyword evidence="8" id="KW-0053">Apoptosis</keyword>
<feature type="compositionally biased region" description="Basic and acidic residues" evidence="14">
    <location>
        <begin position="677"/>
        <end position="693"/>
    </location>
</feature>
<dbReference type="PROSITE" id="PS50211">
    <property type="entry name" value="DENN"/>
    <property type="match status" value="1"/>
</dbReference>
<evidence type="ECO:0000259" key="15">
    <source>
        <dbReference type="PROSITE" id="PS50211"/>
    </source>
</evidence>
<dbReference type="GO" id="GO:0032483">
    <property type="term" value="P:regulation of Rab protein signal transduction"/>
    <property type="evidence" value="ECO:0007669"/>
    <property type="project" value="TreeGrafter"/>
</dbReference>
<dbReference type="GO" id="GO:0016301">
    <property type="term" value="F:kinase activity"/>
    <property type="evidence" value="ECO:0007669"/>
    <property type="project" value="UniProtKB-KW"/>
</dbReference>
<dbReference type="InterPro" id="IPR039980">
    <property type="entry name" value="MADD"/>
</dbReference>
<feature type="compositionally biased region" description="Polar residues" evidence="14">
    <location>
        <begin position="1190"/>
        <end position="1204"/>
    </location>
</feature>
<comment type="subunit">
    <text evidence="11">Interacts (via death domain) with TNFRSF1A (via death domain). Interacts with PIDD1. Interacts with YWHAZ. Interacts (via death domain) with KIF1B; links the motor KIF1B to Rab3-carrying vesicles in anterograde synaptic vesicle transport. Interacts with KIF1A. Interacts (via uDENN domain) with RAB3A, RAB3B, RAB3C and RAB3D; the GTP-bound form of the Rab proteins is preferred for interaction.</text>
</comment>
<comment type="function">
    <text evidence="10">Guanyl-nucleotide exchange factor that regulates small GTPases of the Rab family. Converts GDP-bound inactive form of RAB27A and RAB27B to the GTP-bound active forms. Converts GDP-bound inactive form of RAB3A, RAB3C and RAB3D to the GTP-bound active forms, GTPases involved in synaptic vesicle exocytosis and vesicle secretion. Plays a role in synaptic vesicle formation and in vesicle trafficking at the neuromuscular junction. Involved in up-regulating a post-docking step of synaptic exocytosis in central synapses. Probably by binding to the motor proteins KIF1B and KIF1A, mediates motor-dependent transport of GTP-RAB3A-positive vesicles to the presynaptic nerve terminals. Plays a role in TNFA-mediated activation of the MAPK pathway, including ERK1/2. May link TNFRSF1A with MAP kinase activation. May be involved in the regulation of TNFA-induced apoptosis.</text>
</comment>
<dbReference type="Gene3D" id="3.40.50.11500">
    <property type="match status" value="1"/>
</dbReference>
<feature type="compositionally biased region" description="Polar residues" evidence="14">
    <location>
        <begin position="1120"/>
        <end position="1135"/>
    </location>
</feature>
<dbReference type="EMBL" id="JACASF010000013">
    <property type="protein sequence ID" value="KAF6438160.1"/>
    <property type="molecule type" value="Genomic_DNA"/>
</dbReference>
<dbReference type="GO" id="GO:0005829">
    <property type="term" value="C:cytosol"/>
    <property type="evidence" value="ECO:0007669"/>
    <property type="project" value="TreeGrafter"/>
</dbReference>
<feature type="region of interest" description="Disordered" evidence="14">
    <location>
        <begin position="1031"/>
        <end position="1060"/>
    </location>
</feature>
<dbReference type="PANTHER" id="PTHR13008">
    <property type="entry name" value="MAP-KINASE ACTIVATING DEATH DOMAIN PROTEIN MADD /DENN/AEX-3 C.ELEGANS"/>
    <property type="match status" value="1"/>
</dbReference>
<keyword evidence="9" id="KW-0472">Membrane</keyword>
<evidence type="ECO:0000256" key="13">
    <source>
        <dbReference type="ARBA" id="ARBA00081633"/>
    </source>
</evidence>
<feature type="compositionally biased region" description="Polar residues" evidence="14">
    <location>
        <begin position="912"/>
        <end position="921"/>
    </location>
</feature>
<dbReference type="Pfam" id="PF02141">
    <property type="entry name" value="DENN"/>
    <property type="match status" value="1"/>
</dbReference>
<dbReference type="SMART" id="SM00799">
    <property type="entry name" value="DENN"/>
    <property type="match status" value="1"/>
</dbReference>
<evidence type="ECO:0000256" key="3">
    <source>
        <dbReference type="ARBA" id="ARBA00005978"/>
    </source>
</evidence>
<feature type="compositionally biased region" description="Basic residues" evidence="14">
    <location>
        <begin position="158"/>
        <end position="167"/>
    </location>
</feature>
<feature type="region of interest" description="Disordered" evidence="14">
    <location>
        <begin position="106"/>
        <end position="168"/>
    </location>
</feature>
<dbReference type="GO" id="GO:0005085">
    <property type="term" value="F:guanyl-nucleotide exchange factor activity"/>
    <property type="evidence" value="ECO:0007669"/>
    <property type="project" value="UniProtKB-KW"/>
</dbReference>
<keyword evidence="16" id="KW-0418">Kinase</keyword>
<feature type="region of interest" description="Disordered" evidence="14">
    <location>
        <begin position="605"/>
        <end position="635"/>
    </location>
</feature>
<feature type="region of interest" description="Disordered" evidence="14">
    <location>
        <begin position="677"/>
        <end position="841"/>
    </location>
</feature>
<comment type="caution">
    <text evidence="16">The sequence shown here is derived from an EMBL/GenBank/DDBJ whole genome shotgun (WGS) entry which is preliminary data.</text>
</comment>
<dbReference type="GO" id="GO:0042981">
    <property type="term" value="P:regulation of apoptotic process"/>
    <property type="evidence" value="ECO:0007669"/>
    <property type="project" value="TreeGrafter"/>
</dbReference>
<dbReference type="FunFam" id="3.40.50.11500:FF:000002">
    <property type="entry name" value="MAP kinase-activating death domain protein-like Protein"/>
    <property type="match status" value="1"/>
</dbReference>
<evidence type="ECO:0000313" key="17">
    <source>
        <dbReference type="Proteomes" id="UP000550707"/>
    </source>
</evidence>
<name>A0A7J8ERX3_MOLMO</name>
<dbReference type="InterPro" id="IPR037516">
    <property type="entry name" value="Tripartite_DENN"/>
</dbReference>
<keyword evidence="6" id="KW-0963">Cytoplasm</keyword>
<feature type="compositionally biased region" description="Low complexity" evidence="14">
    <location>
        <begin position="1152"/>
        <end position="1166"/>
    </location>
</feature>
<keyword evidence="7" id="KW-0344">Guanine-nucleotide releasing factor</keyword>
<dbReference type="GO" id="GO:0006915">
    <property type="term" value="P:apoptotic process"/>
    <property type="evidence" value="ECO:0007669"/>
    <property type="project" value="UniProtKB-KW"/>
</dbReference>
<comment type="similarity">
    <text evidence="3">Belongs to the MADD family.</text>
</comment>
<comment type="subcellular location">
    <subcellularLocation>
        <location evidence="1">Cell membrane</location>
    </subcellularLocation>
    <subcellularLocation>
        <location evidence="2">Cytoplasm</location>
    </subcellularLocation>
</comment>
<evidence type="ECO:0000256" key="12">
    <source>
        <dbReference type="ARBA" id="ARBA00079552"/>
    </source>
</evidence>
<dbReference type="InterPro" id="IPR057469">
    <property type="entry name" value="PH_MADD"/>
</dbReference>
<accession>A0A7J8ERX3</accession>
<dbReference type="InterPro" id="IPR005112">
    <property type="entry name" value="dDENN_dom"/>
</dbReference>
<keyword evidence="16" id="KW-0808">Transferase</keyword>
<feature type="compositionally biased region" description="Polar residues" evidence="14">
    <location>
        <begin position="142"/>
        <end position="157"/>
    </location>
</feature>
<feature type="domain" description="UDENN" evidence="15">
    <location>
        <begin position="14"/>
        <end position="565"/>
    </location>
</feature>
<feature type="compositionally biased region" description="Polar residues" evidence="14">
    <location>
        <begin position="799"/>
        <end position="810"/>
    </location>
</feature>
<dbReference type="Proteomes" id="UP000550707">
    <property type="component" value="Unassembled WGS sequence"/>
</dbReference>
<proteinExistence type="inferred from homology"/>
<feature type="compositionally biased region" description="Basic and acidic residues" evidence="14">
    <location>
        <begin position="106"/>
        <end position="122"/>
    </location>
</feature>
<gene>
    <name evidence="16" type="ORF">HJG59_011796</name>
</gene>
<dbReference type="PANTHER" id="PTHR13008:SF7">
    <property type="entry name" value="MAP KINASE-ACTIVATING DEATH DOMAIN PROTEIN"/>
    <property type="match status" value="1"/>
</dbReference>
<dbReference type="SMART" id="SM00801">
    <property type="entry name" value="dDENN"/>
    <property type="match status" value="1"/>
</dbReference>
<dbReference type="InterPro" id="IPR043153">
    <property type="entry name" value="DENN_C"/>
</dbReference>
<evidence type="ECO:0000256" key="2">
    <source>
        <dbReference type="ARBA" id="ARBA00004496"/>
    </source>
</evidence>
<keyword evidence="5" id="KW-1003">Cell membrane</keyword>
<evidence type="ECO:0000256" key="9">
    <source>
        <dbReference type="ARBA" id="ARBA00023136"/>
    </source>
</evidence>
<feature type="compositionally biased region" description="Low complexity" evidence="14">
    <location>
        <begin position="700"/>
        <end position="719"/>
    </location>
</feature>
<dbReference type="SMART" id="SM00800">
    <property type="entry name" value="uDENN"/>
    <property type="match status" value="1"/>
</dbReference>
<sequence length="1587" mass="176208">MVQKKKFCPRLLDYLVIVGARHPSSDSVAQTPELLRRYPLEDHAEFPLPPDVVFFCQPEGCLSVRQRRMSLRDDTSFVFTLTDKDTGVTRYGICVNFYRSFQKRMPKEKGEAGAGSRGKEGPRATCASEEVGTESSESGSSLQPPSADSTPNVNQSPRGKRRAKAGSRSRNSTLTSLCVISHYPFFSTFRECLYTLKRLVDCCSERLLGKKLGIPRGVQRDTMWRIFTGSLLVEEKSSALLHDLREIEAWIYRLLRSPVPVSGQKRVDIEVLPQELQQALTFALPDPSRFTLVDFPLHLPLELLGVDACLQVLTCILLEHKVVLQSRDYNALSMSVMAFVAMIYPLEYMFPVIPLLPTCMASAEQLLLAPTPYIIGVPASFFLYKLDFKMPDDVWLVDLDSSRVIAPTNAEVLPVLPEPESVELKKHLKQALASMSLNTQPILNLEKFHEGQDIPLLFGRPSSDLQSTPSTEFNPLIYGNDVDSVDVATRVAMVRFFNSPNVLQGFQMHTRTLRLFPRPVVAFQAGSFLASRPRQTPFAEKLARTQAVEYFGEWILNPTNYAFQRIHNNMFDPALIGDKPKWYAHQLQPVRYRVYDSCSQLAEALSVPPERGSDSDPTDDSGSDSMDYDDSSSSYSSLGDFVSEMMKCDINGDTPNVDPLTHAALGDASEVEIDELQSQKEAEEPGPDGEHSQENPALRSSSSTTASSSPSTVIHSTSSEPADSSEMECKAAVGVSKPLPTMPPGTGRSSTDRRQAETGEGSVRRRTYDNPYFEPQYGFPPEEDDDDQGESYTPRFSHHGSSSRAQTLLRPNSLKLASDSEAESDSRASSPTSTVSNNSTEGFGGIMSFASSLYRNHSTSFSLSNLTLPTKGAREKTTPFPSLKGNRRALVDQKSSVIKHSPTVKREPPSPQGRSSNSSENQQFLKEVVHSVLDGQGVGWLNMKKVRRLLESEQLRVFVLSKLNRTVQSEDDARQDLIPDVEISRKVYKGMLDLLKCTVLSLEQSYAHAGLGGMASIFGLLEIAQTHYYSKEPDKRKRSPTESVNTPVGKDPGLAGRGDPKAMAQLRVPQLGPRAPSAAGKGPKELDTKSLKEENFVASIGPEVIKPVFDLGETEEKKSQISADSGMSLTSGSQRTDADSVVGVSPAVMIRSSSQDSEVSTVSNSSGETLGADSDLSSNAGDGPGGEGSTHLTSSRGTLSDSEIETNSATSAIFGKAHSLKPIVKEKLAGSPIRSFEDVSQRVYLYEGLLGKERSTLWDQMQFWEDAFLDAVMLEREGMGMDQGPQEMIDRYLSLGEHDRKRLEDDEDRLLATLLHNLISYMLLMKVPKNDIRKKVRRLMGKSHIGLVYSQQINEVLDQLTNLNGRDLSIRSSGSRHMKKQTFVVHAGTDTNGDIFFMEVCDDCVVLRSNIGTVYERWWYEKLINMTYCPKTKVLCLWRRNGSETQLNKFYTKKCRELYYCVKDSMERAAARQQSIKPGPELGGEFPVQDMKTGEGGLLQVTLEGINLKFMHNQVFIELNHIKKCNTVRGVFVLEEFVPEIKEVVSHKYKTPMAHEICYSVLCLFSYVAAVRSSEEDLRTPPRPVSS</sequence>
<feature type="region of interest" description="Disordered" evidence="14">
    <location>
        <begin position="1116"/>
        <end position="1204"/>
    </location>
</feature>
<feature type="compositionally biased region" description="Basic and acidic residues" evidence="14">
    <location>
        <begin position="750"/>
        <end position="768"/>
    </location>
</feature>
<dbReference type="Pfam" id="PF25328">
    <property type="entry name" value="PH_MADD"/>
    <property type="match status" value="1"/>
</dbReference>
<evidence type="ECO:0000256" key="4">
    <source>
        <dbReference type="ARBA" id="ARBA00017868"/>
    </source>
</evidence>
<feature type="compositionally biased region" description="Acidic residues" evidence="14">
    <location>
        <begin position="616"/>
        <end position="630"/>
    </location>
</feature>
<feature type="compositionally biased region" description="Low complexity" evidence="14">
    <location>
        <begin position="827"/>
        <end position="840"/>
    </location>
</feature>
<evidence type="ECO:0000256" key="11">
    <source>
        <dbReference type="ARBA" id="ARBA00064743"/>
    </source>
</evidence>
<dbReference type="InterPro" id="IPR005113">
    <property type="entry name" value="uDENN_dom"/>
</dbReference>
<dbReference type="Gene3D" id="3.30.450.200">
    <property type="match status" value="1"/>
</dbReference>
<feature type="compositionally biased region" description="Low complexity" evidence="14">
    <location>
        <begin position="128"/>
        <end position="141"/>
    </location>
</feature>
<dbReference type="Pfam" id="PF03456">
    <property type="entry name" value="uDENN"/>
    <property type="match status" value="1"/>
</dbReference>
<dbReference type="InterPro" id="IPR001194">
    <property type="entry name" value="cDENN_dom"/>
</dbReference>
<dbReference type="InterPro" id="IPR056574">
    <property type="entry name" value="Death_MADD"/>
</dbReference>
<feature type="region of interest" description="Disordered" evidence="14">
    <location>
        <begin position="871"/>
        <end position="921"/>
    </location>
</feature>
<reference evidence="16 17" key="1">
    <citation type="journal article" date="2020" name="Nature">
        <title>Six reference-quality genomes reveal evolution of bat adaptations.</title>
        <authorList>
            <person name="Jebb D."/>
            <person name="Huang Z."/>
            <person name="Pippel M."/>
            <person name="Hughes G.M."/>
            <person name="Lavrichenko K."/>
            <person name="Devanna P."/>
            <person name="Winkler S."/>
            <person name="Jermiin L.S."/>
            <person name="Skirmuntt E.C."/>
            <person name="Katzourakis A."/>
            <person name="Burkitt-Gray L."/>
            <person name="Ray D.A."/>
            <person name="Sullivan K.A.M."/>
            <person name="Roscito J.G."/>
            <person name="Kirilenko B.M."/>
            <person name="Davalos L.M."/>
            <person name="Corthals A.P."/>
            <person name="Power M.L."/>
            <person name="Jones G."/>
            <person name="Ransome R.D."/>
            <person name="Dechmann D.K.N."/>
            <person name="Locatelli A.G."/>
            <person name="Puechmaille S.J."/>
            <person name="Fedrigo O."/>
            <person name="Jarvis E.D."/>
            <person name="Hiller M."/>
            <person name="Vernes S.C."/>
            <person name="Myers E.W."/>
            <person name="Teeling E.C."/>
        </authorList>
    </citation>
    <scope>NUCLEOTIDE SEQUENCE [LARGE SCALE GENOMIC DNA]</scope>
    <source>
        <strain evidence="16">MMolMol1</strain>
        <tissue evidence="16">Muscle</tissue>
    </source>
</reference>
<evidence type="ECO:0000256" key="10">
    <source>
        <dbReference type="ARBA" id="ARBA00060181"/>
    </source>
</evidence>
<evidence type="ECO:0000256" key="8">
    <source>
        <dbReference type="ARBA" id="ARBA00022703"/>
    </source>
</evidence>
<protein>
    <recommendedName>
        <fullName evidence="4">MAP kinase-activating death domain protein</fullName>
    </recommendedName>
    <alternativeName>
        <fullName evidence="12">Rab3 GDP/GTP exchange factor</fullName>
    </alternativeName>
    <alternativeName>
        <fullName evidence="13">Rab3 GDP/GTP exchange protein</fullName>
    </alternativeName>
</protein>
<keyword evidence="17" id="KW-1185">Reference proteome</keyword>
<evidence type="ECO:0000256" key="6">
    <source>
        <dbReference type="ARBA" id="ARBA00022490"/>
    </source>
</evidence>
<dbReference type="GO" id="GO:0005886">
    <property type="term" value="C:plasma membrane"/>
    <property type="evidence" value="ECO:0007669"/>
    <property type="project" value="UniProtKB-SubCell"/>
</dbReference>
<dbReference type="Pfam" id="PF23629">
    <property type="entry name" value="Death_MADD"/>
    <property type="match status" value="1"/>
</dbReference>